<dbReference type="EMBL" id="JAHYIQ010000006">
    <property type="protein sequence ID" value="KAK1131294.1"/>
    <property type="molecule type" value="Genomic_DNA"/>
</dbReference>
<organism evidence="2 3">
    <name type="scientific">Melipona bicolor</name>
    <dbReference type="NCBI Taxonomy" id="60889"/>
    <lineage>
        <taxon>Eukaryota</taxon>
        <taxon>Metazoa</taxon>
        <taxon>Ecdysozoa</taxon>
        <taxon>Arthropoda</taxon>
        <taxon>Hexapoda</taxon>
        <taxon>Insecta</taxon>
        <taxon>Pterygota</taxon>
        <taxon>Neoptera</taxon>
        <taxon>Endopterygota</taxon>
        <taxon>Hymenoptera</taxon>
        <taxon>Apocrita</taxon>
        <taxon>Aculeata</taxon>
        <taxon>Apoidea</taxon>
        <taxon>Anthophila</taxon>
        <taxon>Apidae</taxon>
        <taxon>Melipona</taxon>
    </lineage>
</organism>
<protein>
    <submittedName>
        <fullName evidence="2">Uncharacterized protein</fullName>
    </submittedName>
</protein>
<dbReference type="AlphaFoldDB" id="A0AA40KSK5"/>
<reference evidence="2" key="1">
    <citation type="submission" date="2021-10" db="EMBL/GenBank/DDBJ databases">
        <title>Melipona bicolor Genome sequencing and assembly.</title>
        <authorList>
            <person name="Araujo N.S."/>
            <person name="Arias M.C."/>
        </authorList>
    </citation>
    <scope>NUCLEOTIDE SEQUENCE</scope>
    <source>
        <strain evidence="2">USP_2M_L1-L4_2017</strain>
        <tissue evidence="2">Whole body</tissue>
    </source>
</reference>
<proteinExistence type="predicted"/>
<evidence type="ECO:0000313" key="2">
    <source>
        <dbReference type="EMBL" id="KAK1131294.1"/>
    </source>
</evidence>
<keyword evidence="3" id="KW-1185">Reference proteome</keyword>
<feature type="non-terminal residue" evidence="2">
    <location>
        <position position="1"/>
    </location>
</feature>
<evidence type="ECO:0000256" key="1">
    <source>
        <dbReference type="SAM" id="MobiDB-lite"/>
    </source>
</evidence>
<sequence length="77" mass="8759">DKTRVARYLATKSRETQNATKRPISMEDSASAEKRTTMFTGSELEPRALGTRRANVPPPRDVLLIWIPRPKWLCPPP</sequence>
<name>A0AA40KSK5_9HYME</name>
<accession>A0AA40KSK5</accession>
<gene>
    <name evidence="2" type="ORF">K0M31_017581</name>
</gene>
<comment type="caution">
    <text evidence="2">The sequence shown here is derived from an EMBL/GenBank/DDBJ whole genome shotgun (WGS) entry which is preliminary data.</text>
</comment>
<dbReference type="Proteomes" id="UP001177670">
    <property type="component" value="Unassembled WGS sequence"/>
</dbReference>
<evidence type="ECO:0000313" key="3">
    <source>
        <dbReference type="Proteomes" id="UP001177670"/>
    </source>
</evidence>
<feature type="region of interest" description="Disordered" evidence="1">
    <location>
        <begin position="11"/>
        <end position="43"/>
    </location>
</feature>